<name>A0AAD6UI44_9AGAR</name>
<comment type="caution">
    <text evidence="2">The sequence shown here is derived from an EMBL/GenBank/DDBJ whole genome shotgun (WGS) entry which is preliminary data.</text>
</comment>
<feature type="region of interest" description="Disordered" evidence="1">
    <location>
        <begin position="1"/>
        <end position="20"/>
    </location>
</feature>
<keyword evidence="3" id="KW-1185">Reference proteome</keyword>
<dbReference type="Proteomes" id="UP001222325">
    <property type="component" value="Unassembled WGS sequence"/>
</dbReference>
<proteinExistence type="predicted"/>
<evidence type="ECO:0000313" key="3">
    <source>
        <dbReference type="Proteomes" id="UP001222325"/>
    </source>
</evidence>
<organism evidence="2 3">
    <name type="scientific">Mycena belliarum</name>
    <dbReference type="NCBI Taxonomy" id="1033014"/>
    <lineage>
        <taxon>Eukaryota</taxon>
        <taxon>Fungi</taxon>
        <taxon>Dikarya</taxon>
        <taxon>Basidiomycota</taxon>
        <taxon>Agaricomycotina</taxon>
        <taxon>Agaricomycetes</taxon>
        <taxon>Agaricomycetidae</taxon>
        <taxon>Agaricales</taxon>
        <taxon>Marasmiineae</taxon>
        <taxon>Mycenaceae</taxon>
        <taxon>Mycena</taxon>
    </lineage>
</organism>
<dbReference type="EMBL" id="JARJCN010000009">
    <property type="protein sequence ID" value="KAJ7097818.1"/>
    <property type="molecule type" value="Genomic_DNA"/>
</dbReference>
<accession>A0AAD6UI44</accession>
<reference evidence="2" key="1">
    <citation type="submission" date="2023-03" db="EMBL/GenBank/DDBJ databases">
        <title>Massive genome expansion in bonnet fungi (Mycena s.s.) driven by repeated elements and novel gene families across ecological guilds.</title>
        <authorList>
            <consortium name="Lawrence Berkeley National Laboratory"/>
            <person name="Harder C.B."/>
            <person name="Miyauchi S."/>
            <person name="Viragh M."/>
            <person name="Kuo A."/>
            <person name="Thoen E."/>
            <person name="Andreopoulos B."/>
            <person name="Lu D."/>
            <person name="Skrede I."/>
            <person name="Drula E."/>
            <person name="Henrissat B."/>
            <person name="Morin E."/>
            <person name="Kohler A."/>
            <person name="Barry K."/>
            <person name="LaButti K."/>
            <person name="Morin E."/>
            <person name="Salamov A."/>
            <person name="Lipzen A."/>
            <person name="Mereny Z."/>
            <person name="Hegedus B."/>
            <person name="Baldrian P."/>
            <person name="Stursova M."/>
            <person name="Weitz H."/>
            <person name="Taylor A."/>
            <person name="Grigoriev I.V."/>
            <person name="Nagy L.G."/>
            <person name="Martin F."/>
            <person name="Kauserud H."/>
        </authorList>
    </citation>
    <scope>NUCLEOTIDE SEQUENCE</scope>
    <source>
        <strain evidence="2">CBHHK173m</strain>
    </source>
</reference>
<evidence type="ECO:0000313" key="2">
    <source>
        <dbReference type="EMBL" id="KAJ7097818.1"/>
    </source>
</evidence>
<evidence type="ECO:0000256" key="1">
    <source>
        <dbReference type="SAM" id="MobiDB-lite"/>
    </source>
</evidence>
<gene>
    <name evidence="2" type="ORF">B0H15DRAFT_797532</name>
</gene>
<dbReference type="AlphaFoldDB" id="A0AAD6UI44"/>
<protein>
    <submittedName>
        <fullName evidence="2">Uncharacterized protein</fullName>
    </submittedName>
</protein>
<sequence>MPARASAQSPETKEHKVNRTCQQLLRQKKNGQKIDVKLEAPPPSFQPCVHHRSLAYVAIARIRGPDYLFEGDEGWNVSSDVASSLTQSAYRKNNAKQRNHSELLQDDPKIFPEGRAAKNSGGKAQELREELWKYRPIVQIQTHWAQ</sequence>
<feature type="compositionally biased region" description="Polar residues" evidence="1">
    <location>
        <begin position="1"/>
        <end position="10"/>
    </location>
</feature>